<dbReference type="GeneID" id="63753460"/>
<sequence length="263" mass="30609">MPNFSTGPSAPAATFTAIDEKLTTISDANQPADYLIQNNLTAESLPYWLVNIPRSQWPAECPSFLRDLPAKSIGILSTPDEQSKRLSWDVVKEIIKTNRIDRFERIPTDLRKYLEYTSYLKAQYGSVMRFVVKERLRWGDGDINDLKPKGRPFEFDEDIKTLYNDWPYAVETGIIHLVVWTKFDLEDDPATDDLTPRARKEIDDYVKKTYCSRMPSDQVIWFKNWKSLKSVHAVEHFHVMLHNPDMEFVKEITQGDMPMIEKV</sequence>
<dbReference type="GO" id="GO:0006044">
    <property type="term" value="P:N-acetylglucosamine metabolic process"/>
    <property type="evidence" value="ECO:0007669"/>
    <property type="project" value="TreeGrafter"/>
</dbReference>
<dbReference type="EMBL" id="KV878212">
    <property type="protein sequence ID" value="OJJ35514.1"/>
    <property type="molecule type" value="Genomic_DNA"/>
</dbReference>
<dbReference type="RefSeq" id="XP_040689190.1">
    <property type="nucleotide sequence ID" value="XM_040837612.1"/>
</dbReference>
<reference evidence="2" key="1">
    <citation type="journal article" date="2017" name="Genome Biol.">
        <title>Comparative genomics reveals high biological diversity and specific adaptations in the industrially and medically important fungal genus Aspergillus.</title>
        <authorList>
            <person name="de Vries R.P."/>
            <person name="Riley R."/>
            <person name="Wiebenga A."/>
            <person name="Aguilar-Osorio G."/>
            <person name="Amillis S."/>
            <person name="Uchima C.A."/>
            <person name="Anderluh G."/>
            <person name="Asadollahi M."/>
            <person name="Askin M."/>
            <person name="Barry K."/>
            <person name="Battaglia E."/>
            <person name="Bayram O."/>
            <person name="Benocci T."/>
            <person name="Braus-Stromeyer S.A."/>
            <person name="Caldana C."/>
            <person name="Canovas D."/>
            <person name="Cerqueira G.C."/>
            <person name="Chen F."/>
            <person name="Chen W."/>
            <person name="Choi C."/>
            <person name="Clum A."/>
            <person name="Dos Santos R.A."/>
            <person name="Damasio A.R."/>
            <person name="Diallinas G."/>
            <person name="Emri T."/>
            <person name="Fekete E."/>
            <person name="Flipphi M."/>
            <person name="Freyberg S."/>
            <person name="Gallo A."/>
            <person name="Gournas C."/>
            <person name="Habgood R."/>
            <person name="Hainaut M."/>
            <person name="Harispe M.L."/>
            <person name="Henrissat B."/>
            <person name="Hilden K.S."/>
            <person name="Hope R."/>
            <person name="Hossain A."/>
            <person name="Karabika E."/>
            <person name="Karaffa L."/>
            <person name="Karanyi Z."/>
            <person name="Krasevec N."/>
            <person name="Kuo A."/>
            <person name="Kusch H."/>
            <person name="LaButti K."/>
            <person name="Lagendijk E.L."/>
            <person name="Lapidus A."/>
            <person name="Levasseur A."/>
            <person name="Lindquist E."/>
            <person name="Lipzen A."/>
            <person name="Logrieco A.F."/>
            <person name="MacCabe A."/>
            <person name="Maekelae M.R."/>
            <person name="Malavazi I."/>
            <person name="Melin P."/>
            <person name="Meyer V."/>
            <person name="Mielnichuk N."/>
            <person name="Miskei M."/>
            <person name="Molnar A.P."/>
            <person name="Mule G."/>
            <person name="Ngan C.Y."/>
            <person name="Orejas M."/>
            <person name="Orosz E."/>
            <person name="Ouedraogo J.P."/>
            <person name="Overkamp K.M."/>
            <person name="Park H.-S."/>
            <person name="Perrone G."/>
            <person name="Piumi F."/>
            <person name="Punt P.J."/>
            <person name="Ram A.F."/>
            <person name="Ramon A."/>
            <person name="Rauscher S."/>
            <person name="Record E."/>
            <person name="Riano-Pachon D.M."/>
            <person name="Robert V."/>
            <person name="Roehrig J."/>
            <person name="Ruller R."/>
            <person name="Salamov A."/>
            <person name="Salih N.S."/>
            <person name="Samson R.A."/>
            <person name="Sandor E."/>
            <person name="Sanguinetti M."/>
            <person name="Schuetze T."/>
            <person name="Sepcic K."/>
            <person name="Shelest E."/>
            <person name="Sherlock G."/>
            <person name="Sophianopoulou V."/>
            <person name="Squina F.M."/>
            <person name="Sun H."/>
            <person name="Susca A."/>
            <person name="Todd R.B."/>
            <person name="Tsang A."/>
            <person name="Unkles S.E."/>
            <person name="van de Wiele N."/>
            <person name="van Rossen-Uffink D."/>
            <person name="Oliveira J.V."/>
            <person name="Vesth T.C."/>
            <person name="Visser J."/>
            <person name="Yu J.-H."/>
            <person name="Zhou M."/>
            <person name="Andersen M.R."/>
            <person name="Archer D.B."/>
            <person name="Baker S.E."/>
            <person name="Benoit I."/>
            <person name="Brakhage A.A."/>
            <person name="Braus G.H."/>
            <person name="Fischer R."/>
            <person name="Frisvad J.C."/>
            <person name="Goldman G.H."/>
            <person name="Houbraken J."/>
            <person name="Oakley B."/>
            <person name="Pocsi I."/>
            <person name="Scazzocchio C."/>
            <person name="Seiboth B."/>
            <person name="vanKuyk P.A."/>
            <person name="Wortman J."/>
            <person name="Dyer P.S."/>
            <person name="Grigoriev I.V."/>
        </authorList>
    </citation>
    <scope>NUCLEOTIDE SEQUENCE [LARGE SCALE GENOMIC DNA]</scope>
    <source>
        <strain evidence="2">DTO 134E9</strain>
    </source>
</reference>
<proteinExistence type="predicted"/>
<dbReference type="GO" id="GO:0005737">
    <property type="term" value="C:cytoplasm"/>
    <property type="evidence" value="ECO:0007669"/>
    <property type="project" value="TreeGrafter"/>
</dbReference>
<dbReference type="STRING" id="1073089.A0A1L9RKS6"/>
<dbReference type="PANTHER" id="PTHR35020">
    <property type="entry name" value="N-ACETYLGLUCOSAMINE-INDUCED PROTEIN 1"/>
    <property type="match status" value="1"/>
</dbReference>
<dbReference type="OrthoDB" id="10053431at2759"/>
<dbReference type="InterPro" id="IPR022036">
    <property type="entry name" value="DUF3605"/>
</dbReference>
<name>A0A1L9RKS6_ASPWE</name>
<dbReference type="VEuPathDB" id="FungiDB:ASPWEDRAFT_51545"/>
<keyword evidence="2" id="KW-1185">Reference proteome</keyword>
<dbReference type="PANTHER" id="PTHR35020:SF4">
    <property type="entry name" value="N-ACETYLGLUCOSAMINE-INDUCED PROTEIN 1"/>
    <property type="match status" value="1"/>
</dbReference>
<dbReference type="Proteomes" id="UP000184383">
    <property type="component" value="Unassembled WGS sequence"/>
</dbReference>
<evidence type="ECO:0000313" key="1">
    <source>
        <dbReference type="EMBL" id="OJJ35514.1"/>
    </source>
</evidence>
<gene>
    <name evidence="1" type="ORF">ASPWEDRAFT_51545</name>
</gene>
<dbReference type="Pfam" id="PF12239">
    <property type="entry name" value="DUF3605"/>
    <property type="match status" value="1"/>
</dbReference>
<organism evidence="1 2">
    <name type="scientific">Aspergillus wentii DTO 134E9</name>
    <dbReference type="NCBI Taxonomy" id="1073089"/>
    <lineage>
        <taxon>Eukaryota</taxon>
        <taxon>Fungi</taxon>
        <taxon>Dikarya</taxon>
        <taxon>Ascomycota</taxon>
        <taxon>Pezizomycotina</taxon>
        <taxon>Eurotiomycetes</taxon>
        <taxon>Eurotiomycetidae</taxon>
        <taxon>Eurotiales</taxon>
        <taxon>Aspergillaceae</taxon>
        <taxon>Aspergillus</taxon>
        <taxon>Aspergillus subgen. Cremei</taxon>
    </lineage>
</organism>
<accession>A0A1L9RKS6</accession>
<evidence type="ECO:0000313" key="2">
    <source>
        <dbReference type="Proteomes" id="UP000184383"/>
    </source>
</evidence>
<dbReference type="AlphaFoldDB" id="A0A1L9RKS6"/>
<protein>
    <recommendedName>
        <fullName evidence="3">N-acetylglucosamine-induced protein 1</fullName>
    </recommendedName>
</protein>
<evidence type="ECO:0008006" key="3">
    <source>
        <dbReference type="Google" id="ProtNLM"/>
    </source>
</evidence>